<name>A0ABW1CC54_9ACTN</name>
<feature type="domain" description="Ricin B lectin" evidence="2">
    <location>
        <begin position="107"/>
        <end position="161"/>
    </location>
</feature>
<feature type="chain" id="PRO_5046007048" evidence="1">
    <location>
        <begin position="28"/>
        <end position="204"/>
    </location>
</feature>
<dbReference type="Proteomes" id="UP001596058">
    <property type="component" value="Unassembled WGS sequence"/>
</dbReference>
<keyword evidence="1" id="KW-0732">Signal</keyword>
<proteinExistence type="predicted"/>
<dbReference type="RefSeq" id="WP_379512788.1">
    <property type="nucleotide sequence ID" value="NZ_JBHSPA010000007.1"/>
</dbReference>
<accession>A0ABW1CC54</accession>
<reference evidence="4" key="1">
    <citation type="journal article" date="2019" name="Int. J. Syst. Evol. Microbiol.">
        <title>The Global Catalogue of Microorganisms (GCM) 10K type strain sequencing project: providing services to taxonomists for standard genome sequencing and annotation.</title>
        <authorList>
            <consortium name="The Broad Institute Genomics Platform"/>
            <consortium name="The Broad Institute Genome Sequencing Center for Infectious Disease"/>
            <person name="Wu L."/>
            <person name="Ma J."/>
        </authorList>
    </citation>
    <scope>NUCLEOTIDE SEQUENCE [LARGE SCALE GENOMIC DNA]</scope>
    <source>
        <strain evidence="4">CCUG 53903</strain>
    </source>
</reference>
<dbReference type="InterPro" id="IPR000772">
    <property type="entry name" value="Ricin_B_lectin"/>
</dbReference>
<dbReference type="Gene3D" id="2.80.10.50">
    <property type="match status" value="2"/>
</dbReference>
<gene>
    <name evidence="3" type="ORF">ACFPZ3_05230</name>
</gene>
<evidence type="ECO:0000313" key="4">
    <source>
        <dbReference type="Proteomes" id="UP001596058"/>
    </source>
</evidence>
<evidence type="ECO:0000259" key="2">
    <source>
        <dbReference type="Pfam" id="PF14200"/>
    </source>
</evidence>
<sequence length="204" mass="22070">MQARRALRKIVIGTLMMALITMGAVTAGTGPASAAPLNTSIQLRNLAYNQCMDLAGGASHNGAWIGRVPCANEAKQKWILEDRGMKTVCVAPGPVATNTCATQRIQEVRIKSAATGKCVDIYEGGTASGTHIWQWDCSENQTQRWVAAEEPGGAITFVSSHVYNETNADHFRAIDANPDYQLRIWTTSSYVQGLNTQRWAVNSG</sequence>
<dbReference type="SUPFAM" id="SSF50370">
    <property type="entry name" value="Ricin B-like lectins"/>
    <property type="match status" value="1"/>
</dbReference>
<evidence type="ECO:0000256" key="1">
    <source>
        <dbReference type="SAM" id="SignalP"/>
    </source>
</evidence>
<dbReference type="InterPro" id="IPR035992">
    <property type="entry name" value="Ricin_B-like_lectins"/>
</dbReference>
<dbReference type="Pfam" id="PF14200">
    <property type="entry name" value="RicinB_lectin_2"/>
    <property type="match status" value="1"/>
</dbReference>
<organism evidence="3 4">
    <name type="scientific">Nonomuraea insulae</name>
    <dbReference type="NCBI Taxonomy" id="1616787"/>
    <lineage>
        <taxon>Bacteria</taxon>
        <taxon>Bacillati</taxon>
        <taxon>Actinomycetota</taxon>
        <taxon>Actinomycetes</taxon>
        <taxon>Streptosporangiales</taxon>
        <taxon>Streptosporangiaceae</taxon>
        <taxon>Nonomuraea</taxon>
    </lineage>
</organism>
<protein>
    <submittedName>
        <fullName evidence="3">RICIN domain-containing protein</fullName>
    </submittedName>
</protein>
<keyword evidence="4" id="KW-1185">Reference proteome</keyword>
<comment type="caution">
    <text evidence="3">The sequence shown here is derived from an EMBL/GenBank/DDBJ whole genome shotgun (WGS) entry which is preliminary data.</text>
</comment>
<dbReference type="PROSITE" id="PS50231">
    <property type="entry name" value="RICIN_B_LECTIN"/>
    <property type="match status" value="1"/>
</dbReference>
<evidence type="ECO:0000313" key="3">
    <source>
        <dbReference type="EMBL" id="MFC5823249.1"/>
    </source>
</evidence>
<dbReference type="EMBL" id="JBHSPA010000007">
    <property type="protein sequence ID" value="MFC5823249.1"/>
    <property type="molecule type" value="Genomic_DNA"/>
</dbReference>
<feature type="signal peptide" evidence="1">
    <location>
        <begin position="1"/>
        <end position="27"/>
    </location>
</feature>